<organism evidence="3 4">
    <name type="scientific">Oryza meyeriana var. granulata</name>
    <dbReference type="NCBI Taxonomy" id="110450"/>
    <lineage>
        <taxon>Eukaryota</taxon>
        <taxon>Viridiplantae</taxon>
        <taxon>Streptophyta</taxon>
        <taxon>Embryophyta</taxon>
        <taxon>Tracheophyta</taxon>
        <taxon>Spermatophyta</taxon>
        <taxon>Magnoliopsida</taxon>
        <taxon>Liliopsida</taxon>
        <taxon>Poales</taxon>
        <taxon>Poaceae</taxon>
        <taxon>BOP clade</taxon>
        <taxon>Oryzoideae</taxon>
        <taxon>Oryzeae</taxon>
        <taxon>Oryzinae</taxon>
        <taxon>Oryza</taxon>
        <taxon>Oryza meyeriana</taxon>
    </lineage>
</organism>
<name>A0A6G1CLK7_9ORYZ</name>
<evidence type="ECO:0000259" key="1">
    <source>
        <dbReference type="Pfam" id="PF04601"/>
    </source>
</evidence>
<dbReference type="InterPro" id="IPR008999">
    <property type="entry name" value="Actin-crosslinking"/>
</dbReference>
<evidence type="ECO:0000313" key="4">
    <source>
        <dbReference type="Proteomes" id="UP000479710"/>
    </source>
</evidence>
<evidence type="ECO:0000259" key="2">
    <source>
        <dbReference type="Pfam" id="PF22932"/>
    </source>
</evidence>
<dbReference type="InterPro" id="IPR054726">
    <property type="entry name" value="Ubiq_DUF569-assoc"/>
</dbReference>
<dbReference type="PANTHER" id="PTHR31205">
    <property type="entry name" value="ACTIN CROSS-LINKING PROTEIN (DUF569)"/>
    <property type="match status" value="1"/>
</dbReference>
<proteinExistence type="predicted"/>
<dbReference type="Gene3D" id="2.80.10.50">
    <property type="match status" value="1"/>
</dbReference>
<reference evidence="3 4" key="1">
    <citation type="submission" date="2019-11" db="EMBL/GenBank/DDBJ databases">
        <title>Whole genome sequence of Oryza granulata.</title>
        <authorList>
            <person name="Li W."/>
        </authorList>
    </citation>
    <scope>NUCLEOTIDE SEQUENCE [LARGE SCALE GENOMIC DNA]</scope>
    <source>
        <strain evidence="4">cv. Menghai</strain>
        <tissue evidence="3">Leaf</tissue>
    </source>
</reference>
<dbReference type="SUPFAM" id="SSF50405">
    <property type="entry name" value="Actin-crosslinking proteins"/>
    <property type="match status" value="1"/>
</dbReference>
<dbReference type="InterPro" id="IPR007679">
    <property type="entry name" value="DUF569"/>
</dbReference>
<keyword evidence="4" id="KW-1185">Reference proteome</keyword>
<dbReference type="AlphaFoldDB" id="A0A6G1CLK7"/>
<feature type="domain" description="DUF569" evidence="2">
    <location>
        <begin position="163"/>
        <end position="240"/>
    </location>
</feature>
<feature type="domain" description="DUF569" evidence="1">
    <location>
        <begin position="1"/>
        <end position="116"/>
    </location>
</feature>
<dbReference type="EMBL" id="SPHZ02000008">
    <property type="protein sequence ID" value="KAF0901545.1"/>
    <property type="molecule type" value="Genomic_DNA"/>
</dbReference>
<dbReference type="Proteomes" id="UP000479710">
    <property type="component" value="Unassembled WGS sequence"/>
</dbReference>
<protein>
    <submittedName>
        <fullName evidence="3">Uncharacterized protein</fullName>
    </submittedName>
</protein>
<comment type="caution">
    <text evidence="3">The sequence shown here is derived from an EMBL/GenBank/DDBJ whole genome shotgun (WGS) entry which is preliminary data.</text>
</comment>
<dbReference type="OrthoDB" id="617902at2759"/>
<sequence length="248" mass="27886">MEQFHDGHHVWLRSRVHGTYLRADDDGSSVSLHQVRASVHAAWAVHILHLDGGDILMLQSAANGRYLAATNAWARNSVTLHDLNRLPSLTVGWFAVRSGSEDDVLLRHTSGRFLRADDRNLIVDMFDGRRPITRQWVVEAIPPRDSIPNLPYSSTRAFISGCRISYVRASPQGNFSPTAWRWFLFNGRSVFYLRNRLAGHLGFRVASDVIMCVRAGFFGRLTPLVTDLPPNNVTMEIVVLTARTIGLE</sequence>
<accession>A0A6G1CLK7</accession>
<dbReference type="CDD" id="cd23340">
    <property type="entry name" value="beta-trefoil_FSCN_ACP-like"/>
    <property type="match status" value="1"/>
</dbReference>
<dbReference type="PANTHER" id="PTHR31205:SF94">
    <property type="entry name" value="OS06G0161900 PROTEIN"/>
    <property type="match status" value="1"/>
</dbReference>
<dbReference type="Pfam" id="PF22932">
    <property type="entry name" value="Ubiq_DUF_assoc"/>
    <property type="match status" value="1"/>
</dbReference>
<gene>
    <name evidence="3" type="ORF">E2562_003523</name>
</gene>
<dbReference type="Pfam" id="PF04601">
    <property type="entry name" value="DUF569"/>
    <property type="match status" value="1"/>
</dbReference>
<evidence type="ECO:0000313" key="3">
    <source>
        <dbReference type="EMBL" id="KAF0901545.1"/>
    </source>
</evidence>